<protein>
    <submittedName>
        <fullName evidence="4">Glycosyltransferase</fullName>
    </submittedName>
</protein>
<dbReference type="CDD" id="cd04186">
    <property type="entry name" value="GT_2_like_c"/>
    <property type="match status" value="1"/>
</dbReference>
<dbReference type="Gene3D" id="1.10.287.1490">
    <property type="match status" value="1"/>
</dbReference>
<dbReference type="Gene3D" id="3.40.50.150">
    <property type="entry name" value="Vaccinia Virus protein VP39"/>
    <property type="match status" value="1"/>
</dbReference>
<dbReference type="SUPFAM" id="SSF53335">
    <property type="entry name" value="S-adenosyl-L-methionine-dependent methyltransferases"/>
    <property type="match status" value="1"/>
</dbReference>
<organism evidence="4 5">
    <name type="scientific">Azospirillum oryzae</name>
    <dbReference type="NCBI Taxonomy" id="286727"/>
    <lineage>
        <taxon>Bacteria</taxon>
        <taxon>Pseudomonadati</taxon>
        <taxon>Pseudomonadota</taxon>
        <taxon>Alphaproteobacteria</taxon>
        <taxon>Rhodospirillales</taxon>
        <taxon>Azospirillaceae</taxon>
        <taxon>Azospirillum</taxon>
    </lineage>
</organism>
<dbReference type="KEGG" id="aoz:HUE56_00035"/>
<keyword evidence="1" id="KW-0175">Coiled coil</keyword>
<keyword evidence="4" id="KW-0614">Plasmid</keyword>
<geneLocation type="plasmid" evidence="4 5">
    <name>unnamed1</name>
</geneLocation>
<dbReference type="Gene3D" id="3.90.550.10">
    <property type="entry name" value="Spore Coat Polysaccharide Biosynthesis Protein SpsA, Chain A"/>
    <property type="match status" value="2"/>
</dbReference>
<dbReference type="CDD" id="cd04184">
    <property type="entry name" value="GT2_RfbC_Mx_like"/>
    <property type="match status" value="1"/>
</dbReference>
<dbReference type="PANTHER" id="PTHR43179:SF7">
    <property type="entry name" value="RHAMNOSYLTRANSFERASE WBBL"/>
    <property type="match status" value="1"/>
</dbReference>
<evidence type="ECO:0000256" key="2">
    <source>
        <dbReference type="SAM" id="MobiDB-lite"/>
    </source>
</evidence>
<dbReference type="Pfam" id="PF00535">
    <property type="entry name" value="Glycos_transf_2"/>
    <property type="match status" value="2"/>
</dbReference>
<evidence type="ECO:0000313" key="5">
    <source>
        <dbReference type="Proteomes" id="UP000509702"/>
    </source>
</evidence>
<sequence length="1174" mass="132141">MPGLGDRIEAAAGSPERSRCGGRQNKRRQVDSFLQDAGSDTLHRLCRPISFLTPDLIVAPPSWLGHTPFALWITEALRPRTFVELGTHTGNSYSTFCQAVKQLGTGTACFAVDTWQGDPQAGYYGDEVYQTLADFHDPRYAAFSRMLRMTFDEAVVHFADGSVDLLHIDGLHTYEAVRHDFETWLPKMSGRGVVLFHDINVRKGDFGVWKLWEELTARYPSFGFLHSNGLGVLAVGDDLPDEIRWLFEAGRDGQTAQQIRAFFDRLGSGVIETQQAQERARRILGLEQDIAGLHQDVRSRVDEIRGLMTTVAERNESIATLQQWIADRDAHIVELGGEIGQLNARIAALQDEGDALRRNLEEAHAEAARLRAANDELHGVVRARDHHIHALVNSTSWKVSAPVRKLGRLTTELRRFHRSRRHAIALEPFHDVVRLEDGRFETQGVDPAFRLVSDQGRCPAGWCVIRYRVADATVPLAPVLYIDCGTGFGEGGMLRLPPVVDGEAEALVLLPYETKALRLDPTDRPARFRLEDVTVEEIGKLQVLQRALKTYQGQAFRGLTYLRQHGLAATKHKLLQDLQPNTLVTDYESWIRLYDTLTPFDRQSIAEAIGRMTRRPLISVVMPVYNTPEPYLRRALDTVLAQLYPHWELCIADDASTAPHVATVLADYAARDPRIKTMRREANGHISAASNSALDLASGEFVALMDHDDELPPHALYMVAEEIERHPDADVIYSDEDKIDENGRRYDPYFKTDWNPDLFHGQNMVSHLGVFRRSLLVEIGGFRVGYEGSQDYDLVLRAVEKTTAPRIRHIPMILYHWRVFSASSSFSTVALPTATDAARRALQDHFQRTGQPVRVEPAPGAEWYTRAVYPVPEPAPLISLLVPTRDKVDLLRQCVEGLLTETDYPNLEVIVLDNNSEEKETLDYFASLQGRERVRVLRYDGPFNFSAINNFGVRAAKGELIGLINNDIKVIHPGWLTEMVAHALRPEVGAVGAKLYYGDDTIQHAGVITGINGVANHIHKHFAREHPGHFARLMLTQNMSCVTAACLVMRKAVFEQVGGLNEEHLAVAFNDVDLCLKVRDAGYFLVWTPHAELYHLESASRGSDMAPDKIARFKREIAYMQERWGRSLIEDPFYNPNLTLDASDFGLAFPPRTVRPWLRKEQPAARKELQKESI</sequence>
<keyword evidence="4" id="KW-0808">Transferase</keyword>
<gene>
    <name evidence="4" type="ORF">HUE56_00035</name>
</gene>
<dbReference type="EMBL" id="CP054615">
    <property type="protein sequence ID" value="QKS48943.1"/>
    <property type="molecule type" value="Genomic_DNA"/>
</dbReference>
<dbReference type="Pfam" id="PF13578">
    <property type="entry name" value="Methyltransf_24"/>
    <property type="match status" value="1"/>
</dbReference>
<feature type="domain" description="Glycosyltransferase 2-like" evidence="3">
    <location>
        <begin position="619"/>
        <end position="779"/>
    </location>
</feature>
<name>A0A6N1ABJ4_9PROT</name>
<dbReference type="InterPro" id="IPR029044">
    <property type="entry name" value="Nucleotide-diphossugar_trans"/>
</dbReference>
<reference evidence="4 5" key="1">
    <citation type="submission" date="2020-06" db="EMBL/GenBank/DDBJ databases">
        <title>Complete genome of Azosprillum oryzae KACC14407.</title>
        <authorList>
            <person name="Kim M."/>
            <person name="Park Y.-J."/>
            <person name="Shin J.-H."/>
        </authorList>
    </citation>
    <scope>NUCLEOTIDE SEQUENCE [LARGE SCALE GENOMIC DNA]</scope>
    <source>
        <strain evidence="4 5">KACC 14407</strain>
        <plasmid evidence="4 5">unnamed1</plasmid>
    </source>
</reference>
<dbReference type="InterPro" id="IPR029063">
    <property type="entry name" value="SAM-dependent_MTases_sf"/>
</dbReference>
<feature type="coiled-coil region" evidence="1">
    <location>
        <begin position="332"/>
        <end position="373"/>
    </location>
</feature>
<dbReference type="GO" id="GO:0016757">
    <property type="term" value="F:glycosyltransferase activity"/>
    <property type="evidence" value="ECO:0007669"/>
    <property type="project" value="UniProtKB-KW"/>
</dbReference>
<feature type="region of interest" description="Disordered" evidence="2">
    <location>
        <begin position="1"/>
        <end position="26"/>
    </location>
</feature>
<dbReference type="SUPFAM" id="SSF53448">
    <property type="entry name" value="Nucleotide-diphospho-sugar transferases"/>
    <property type="match status" value="2"/>
</dbReference>
<evidence type="ECO:0000313" key="4">
    <source>
        <dbReference type="EMBL" id="QKS48943.1"/>
    </source>
</evidence>
<evidence type="ECO:0000256" key="1">
    <source>
        <dbReference type="SAM" id="Coils"/>
    </source>
</evidence>
<feature type="domain" description="Glycosyltransferase 2-like" evidence="3">
    <location>
        <begin position="879"/>
        <end position="1057"/>
    </location>
</feature>
<dbReference type="PANTHER" id="PTHR43179">
    <property type="entry name" value="RHAMNOSYLTRANSFERASE WBBL"/>
    <property type="match status" value="1"/>
</dbReference>
<evidence type="ECO:0000259" key="3">
    <source>
        <dbReference type="Pfam" id="PF00535"/>
    </source>
</evidence>
<keyword evidence="5" id="KW-1185">Reference proteome</keyword>
<dbReference type="InterPro" id="IPR001173">
    <property type="entry name" value="Glyco_trans_2-like"/>
</dbReference>
<proteinExistence type="predicted"/>
<dbReference type="OrthoDB" id="115878at2"/>
<dbReference type="AlphaFoldDB" id="A0A6N1ABJ4"/>
<accession>A0A6N1ABJ4</accession>
<dbReference type="Proteomes" id="UP000509702">
    <property type="component" value="Plasmid unnamed1"/>
</dbReference>